<comment type="cofactor">
    <cofactor evidence="1">
        <name>FAD</name>
        <dbReference type="ChEBI" id="CHEBI:57692"/>
    </cofactor>
</comment>
<evidence type="ECO:0000313" key="11">
    <source>
        <dbReference type="Proteomes" id="UP000006055"/>
    </source>
</evidence>
<keyword evidence="11" id="KW-1185">Reference proteome</keyword>
<dbReference type="InterPro" id="IPR036188">
    <property type="entry name" value="FAD/NAD-bd_sf"/>
</dbReference>
<keyword evidence="7" id="KW-0408">Iron</keyword>
<evidence type="ECO:0000256" key="3">
    <source>
        <dbReference type="ARBA" id="ARBA00022485"/>
    </source>
</evidence>
<dbReference type="InterPro" id="IPR028261">
    <property type="entry name" value="DPD_II"/>
</dbReference>
<dbReference type="eggNOG" id="COG1148">
    <property type="taxonomic scope" value="Bacteria"/>
</dbReference>
<organism evidence="10 11">
    <name type="scientific">Desulfomonile tiedjei (strain ATCC 49306 / DSM 6799 / DCB-1)</name>
    <dbReference type="NCBI Taxonomy" id="706587"/>
    <lineage>
        <taxon>Bacteria</taxon>
        <taxon>Pseudomonadati</taxon>
        <taxon>Thermodesulfobacteriota</taxon>
        <taxon>Desulfomonilia</taxon>
        <taxon>Desulfomonilales</taxon>
        <taxon>Desulfomonilaceae</taxon>
        <taxon>Desulfomonile</taxon>
    </lineage>
</organism>
<dbReference type="KEGG" id="dti:Desti_5031"/>
<dbReference type="SUPFAM" id="SSF46548">
    <property type="entry name" value="alpha-helical ferredoxin"/>
    <property type="match status" value="2"/>
</dbReference>
<keyword evidence="8" id="KW-0411">Iron-sulfur</keyword>
<keyword evidence="3" id="KW-0004">4Fe-4S</keyword>
<dbReference type="SUPFAM" id="SSF54862">
    <property type="entry name" value="4Fe-4S ferredoxins"/>
    <property type="match status" value="1"/>
</dbReference>
<dbReference type="SUPFAM" id="SSF51971">
    <property type="entry name" value="Nucleotide-binding domain"/>
    <property type="match status" value="2"/>
</dbReference>
<feature type="domain" description="4Fe-4S ferredoxin-type" evidence="9">
    <location>
        <begin position="1429"/>
        <end position="1458"/>
    </location>
</feature>
<keyword evidence="5" id="KW-0274">FAD</keyword>
<dbReference type="PROSITE" id="PS51379">
    <property type="entry name" value="4FE4S_FER_2"/>
    <property type="match status" value="4"/>
</dbReference>
<evidence type="ECO:0000256" key="5">
    <source>
        <dbReference type="ARBA" id="ARBA00022827"/>
    </source>
</evidence>
<dbReference type="Pfam" id="PF00037">
    <property type="entry name" value="Fer4"/>
    <property type="match status" value="1"/>
</dbReference>
<evidence type="ECO:0000256" key="7">
    <source>
        <dbReference type="ARBA" id="ARBA00023004"/>
    </source>
</evidence>
<dbReference type="InterPro" id="IPR023753">
    <property type="entry name" value="FAD/NAD-binding_dom"/>
</dbReference>
<dbReference type="GO" id="GO:0051539">
    <property type="term" value="F:4 iron, 4 sulfur cluster binding"/>
    <property type="evidence" value="ECO:0007669"/>
    <property type="project" value="UniProtKB-KW"/>
</dbReference>
<protein>
    <submittedName>
        <fullName evidence="10">NADPH-dependent glutamate synthase beta chain-like oxidoreductase</fullName>
    </submittedName>
</protein>
<keyword evidence="5" id="KW-0285">Flavoprotein</keyword>
<evidence type="ECO:0000256" key="2">
    <source>
        <dbReference type="ARBA" id="ARBA00006561"/>
    </source>
</evidence>
<evidence type="ECO:0000256" key="8">
    <source>
        <dbReference type="ARBA" id="ARBA00023014"/>
    </source>
</evidence>
<feature type="domain" description="4Fe-4S ferredoxin-type" evidence="9">
    <location>
        <begin position="102"/>
        <end position="132"/>
    </location>
</feature>
<keyword evidence="4" id="KW-0479">Metal-binding</keyword>
<dbReference type="Gene3D" id="3.40.50.720">
    <property type="entry name" value="NAD(P)-binding Rossmann-like Domain"/>
    <property type="match status" value="1"/>
</dbReference>
<dbReference type="InterPro" id="IPR017896">
    <property type="entry name" value="4Fe4S_Fe-S-bd"/>
</dbReference>
<evidence type="ECO:0000313" key="10">
    <source>
        <dbReference type="EMBL" id="AFM27641.1"/>
    </source>
</evidence>
<dbReference type="PANTHER" id="PTHR43498">
    <property type="entry name" value="FERREDOXIN:COB-COM HETERODISULFIDE REDUCTASE SUBUNIT A"/>
    <property type="match status" value="1"/>
</dbReference>
<dbReference type="RefSeq" id="WP_014812744.1">
    <property type="nucleotide sequence ID" value="NC_018025.1"/>
</dbReference>
<dbReference type="Proteomes" id="UP000006055">
    <property type="component" value="Chromosome"/>
</dbReference>
<dbReference type="Gene3D" id="3.30.70.20">
    <property type="match status" value="1"/>
</dbReference>
<evidence type="ECO:0000256" key="6">
    <source>
        <dbReference type="ARBA" id="ARBA00023002"/>
    </source>
</evidence>
<dbReference type="eggNOG" id="COG0493">
    <property type="taxonomic scope" value="Bacteria"/>
</dbReference>
<proteinExistence type="inferred from homology"/>
<feature type="domain" description="4Fe-4S ferredoxin-type" evidence="9">
    <location>
        <begin position="617"/>
        <end position="646"/>
    </location>
</feature>
<dbReference type="PROSITE" id="PS00198">
    <property type="entry name" value="4FE4S_FER_1"/>
    <property type="match status" value="3"/>
</dbReference>
<dbReference type="EMBL" id="CP003360">
    <property type="protein sequence ID" value="AFM27641.1"/>
    <property type="molecule type" value="Genomic_DNA"/>
</dbReference>
<comment type="similarity">
    <text evidence="2">Belongs to the HdrA family.</text>
</comment>
<dbReference type="HOGENOM" id="CLU_004231_1_1_7"/>
<dbReference type="PRINTS" id="PR00419">
    <property type="entry name" value="ADXRDTASE"/>
</dbReference>
<dbReference type="PANTHER" id="PTHR43498:SF1">
    <property type="entry name" value="COB--COM HETERODISULFIDE REDUCTASE IRON-SULFUR SUBUNIT A"/>
    <property type="match status" value="1"/>
</dbReference>
<dbReference type="Gene3D" id="1.10.1060.10">
    <property type="entry name" value="Alpha-helical ferredoxin"/>
    <property type="match status" value="2"/>
</dbReference>
<feature type="domain" description="4Fe-4S ferredoxin-type" evidence="9">
    <location>
        <begin position="1399"/>
        <end position="1428"/>
    </location>
</feature>
<evidence type="ECO:0000256" key="1">
    <source>
        <dbReference type="ARBA" id="ARBA00001974"/>
    </source>
</evidence>
<reference evidence="11" key="1">
    <citation type="submission" date="2012-06" db="EMBL/GenBank/DDBJ databases">
        <title>Complete sequence of chromosome of Desulfomonile tiedjei DSM 6799.</title>
        <authorList>
            <person name="Lucas S."/>
            <person name="Copeland A."/>
            <person name="Lapidus A."/>
            <person name="Glavina del Rio T."/>
            <person name="Dalin E."/>
            <person name="Tice H."/>
            <person name="Bruce D."/>
            <person name="Goodwin L."/>
            <person name="Pitluck S."/>
            <person name="Peters L."/>
            <person name="Ovchinnikova G."/>
            <person name="Zeytun A."/>
            <person name="Lu M."/>
            <person name="Kyrpides N."/>
            <person name="Mavromatis K."/>
            <person name="Ivanova N."/>
            <person name="Brettin T."/>
            <person name="Detter J.C."/>
            <person name="Han C."/>
            <person name="Larimer F."/>
            <person name="Land M."/>
            <person name="Hauser L."/>
            <person name="Markowitz V."/>
            <person name="Cheng J.-F."/>
            <person name="Hugenholtz P."/>
            <person name="Woyke T."/>
            <person name="Wu D."/>
            <person name="Spring S."/>
            <person name="Schroeder M."/>
            <person name="Brambilla E."/>
            <person name="Klenk H.-P."/>
            <person name="Eisen J.A."/>
        </authorList>
    </citation>
    <scope>NUCLEOTIDE SEQUENCE [LARGE SCALE GENOMIC DNA]</scope>
    <source>
        <strain evidence="11">ATCC 49306 / DSM 6799 / DCB-1</strain>
    </source>
</reference>
<evidence type="ECO:0000256" key="4">
    <source>
        <dbReference type="ARBA" id="ARBA00022723"/>
    </source>
</evidence>
<dbReference type="Gene3D" id="3.50.50.60">
    <property type="entry name" value="FAD/NAD(P)-binding domain"/>
    <property type="match status" value="4"/>
</dbReference>
<dbReference type="InterPro" id="IPR039650">
    <property type="entry name" value="HdrA-like"/>
</dbReference>
<dbReference type="PATRIC" id="fig|706587.4.peg.5696"/>
<sequence>MAQAKDVVGAALVVGGGIAGVQASLDLAESGYKVYLVETETGIGGRMAQLDKTFPTNDCSTCIFSPKLVTVGQNPNIELLSYSELEDVQGSEGNFSVTLRQKSRYIRKDRCKACGDCASVCPVKVPNEFDQELSKRSATYRLFPQTIPQTFVIDKGDRAPCVMACPAHINVQGYVQLISQGKYKQAIELIYNQLPLPGVLGRVCPHPCESVCRRAEKDQPVSVCKLKRFASDQIDYGQLTVPEITPRDEKVAIVGSGPAGLSAAYYLALEGYKTTIFEAAPVLGGWLRVGIPEYRLPRDVLEKEINHILSLGVEAKTNNALGKDFSVEDLKNQGYKAVYLAVGCQKGANLAIPGEESDGVIQGVDFLRNAALGTSYNGIKKAAVIGGGNVAIDAARTLSRFGADVHILYRRSRQEMPAFKEEVDAAIEEGVKIQFLCAPVEVVSAGGKVTGIKCIKMELGPPDDSGRRRPVPIQGSEFVIDVDAIIPAIGQIIDPALWDSVKDLKTTRRNTIAVDPISYATSMEGVFSGGDAGTGPATVVEAVAAGKQAAESIARFIQGKDMFEGRPWTGVENPEYPPIPNIRPEARAKNPEIHVSERKGFREVELAFPEEEALREANRCLNCGVCSECMECVKACPAEAIDHTMEDQLLQVNVGTIILSTGYDMINPDKIRGEYSYGTAPNVLTNMEFERMLSASGPNAGEVKRPSDGHHPNKVAWIQCVGSRDAQKGMPHCSSICCMASIKEAVIAKEHDSNIEPTIFYMDIRAYGKDFDAYYERAKNEGGVRFIRSMISRVVEDPITHNLNITYLDDNQKLHTENFDMVVLAVGLKTSDKSRIIAEKLGVELNESKFCATTSFDPVQSTRPGVFVAGMLQGPKDIPQTVMEASAAAGASSKLLASARNTMTTKIQFPPQRDISEEEPRIGVFICRCGINIANTVDVPRVVEHVKNLPNVVVAEERLFTCSQDTQEQFLKIIEENRLNRLVVAACSPRTHEPMFQLTMEKSGLNPYLFTMTNIRDQCSWVHASHKEEATLKAMDLARMAIARARLLAPLEKGKMEVCHNALVLGGGVSGMTSALNLADQGFEVFLVEKSDKLGGNALSIEKTIHGEPVQPFVNELATKVQSHSKIKVFTNSDFSDLSGHVGHFKGKVNNGSQAQDVEFGAAIIATGARESKPTEYLFGEHPAVVTQHTLEERILAGDPKLKDVKNAVFIQCVGSRCDERPYCSKICCAGSVRLAERLKEINPNAKTYILYRDLRTYGLLEKYYAESRKAGTIFVRYDPENKPAAEAAGDSVKITIHDPVLDEDIKVPADLLVLAAAIDPGESNKQLGQLFKVTVNSYGYFVEAHMKLRPVDFTTEGVFLAGLSHYPKPIDESIAQATAAAQRAAILLSKDEMTFPGVISKVDGTKCAVCLTCVRLCPYGAPRINEDHVAEIVPALCQGCGICSSVCPGKAIELQHFRDDQVFQEIDALLDSAS</sequence>
<gene>
    <name evidence="10" type="ordered locus">Desti_5031</name>
</gene>
<evidence type="ECO:0000259" key="9">
    <source>
        <dbReference type="PROSITE" id="PS51379"/>
    </source>
</evidence>
<dbReference type="GO" id="GO:0016491">
    <property type="term" value="F:oxidoreductase activity"/>
    <property type="evidence" value="ECO:0007669"/>
    <property type="project" value="UniProtKB-KW"/>
</dbReference>
<dbReference type="GO" id="GO:0046872">
    <property type="term" value="F:metal ion binding"/>
    <property type="evidence" value="ECO:0007669"/>
    <property type="project" value="UniProtKB-KW"/>
</dbReference>
<dbReference type="Pfam" id="PF14691">
    <property type="entry name" value="Fer4_20"/>
    <property type="match status" value="1"/>
</dbReference>
<dbReference type="Pfam" id="PF13450">
    <property type="entry name" value="NAD_binding_8"/>
    <property type="match status" value="1"/>
</dbReference>
<keyword evidence="6" id="KW-0560">Oxidoreductase</keyword>
<dbReference type="SUPFAM" id="SSF51905">
    <property type="entry name" value="FAD/NAD(P)-binding domain"/>
    <property type="match status" value="2"/>
</dbReference>
<dbReference type="InterPro" id="IPR009051">
    <property type="entry name" value="Helical_ferredxn"/>
</dbReference>
<accession>I4CDK0</accession>
<dbReference type="OrthoDB" id="9766627at2"/>
<dbReference type="InterPro" id="IPR017900">
    <property type="entry name" value="4Fe4S_Fe_S_CS"/>
</dbReference>
<dbReference type="STRING" id="706587.Desti_5031"/>
<dbReference type="Pfam" id="PF07992">
    <property type="entry name" value="Pyr_redox_2"/>
    <property type="match status" value="3"/>
</dbReference>
<name>I4CDK0_DESTA</name>